<reference evidence="1" key="1">
    <citation type="submission" date="2019-03" db="EMBL/GenBank/DDBJ databases">
        <title>WGS assembly of Setaria viridis.</title>
        <authorList>
            <person name="Huang P."/>
            <person name="Jenkins J."/>
            <person name="Grimwood J."/>
            <person name="Barry K."/>
            <person name="Healey A."/>
            <person name="Mamidi S."/>
            <person name="Sreedasyam A."/>
            <person name="Shu S."/>
            <person name="Feldman M."/>
            <person name="Wu J."/>
            <person name="Yu Y."/>
            <person name="Chen C."/>
            <person name="Johnson J."/>
            <person name="Rokhsar D."/>
            <person name="Baxter I."/>
            <person name="Schmutz J."/>
            <person name="Brutnell T."/>
            <person name="Kellogg E."/>
        </authorList>
    </citation>
    <scope>NUCLEOTIDE SEQUENCE [LARGE SCALE GENOMIC DNA]</scope>
</reference>
<proteinExistence type="predicted"/>
<accession>A0A4U6WDC6</accession>
<keyword evidence="2" id="KW-1185">Reference proteome</keyword>
<dbReference type="Gramene" id="TKW35837">
    <property type="protein sequence ID" value="TKW35837"/>
    <property type="gene ID" value="SEVIR_2G401500v2"/>
</dbReference>
<name>A0A4U6WDC6_SETVI</name>
<dbReference type="AlphaFoldDB" id="A0A4U6WDC6"/>
<sequence>MADSCSNSKSYFPMYGHWPSLQGIATLHDRWIQARSLWNGAKRKGFDSLVALVTWEVWKERTARIFRGERLQMDILLQRIKAMGELWILGGAVNFRLSHRRVINLRSQALAFVFTTLQRLLALSCNSLLKWRSMRSALL</sequence>
<dbReference type="EMBL" id="CM016553">
    <property type="protein sequence ID" value="TKW35837.1"/>
    <property type="molecule type" value="Genomic_DNA"/>
</dbReference>
<evidence type="ECO:0000313" key="2">
    <source>
        <dbReference type="Proteomes" id="UP000298652"/>
    </source>
</evidence>
<organism evidence="1 2">
    <name type="scientific">Setaria viridis</name>
    <name type="common">Green bristlegrass</name>
    <name type="synonym">Setaria italica subsp. viridis</name>
    <dbReference type="NCBI Taxonomy" id="4556"/>
    <lineage>
        <taxon>Eukaryota</taxon>
        <taxon>Viridiplantae</taxon>
        <taxon>Streptophyta</taxon>
        <taxon>Embryophyta</taxon>
        <taxon>Tracheophyta</taxon>
        <taxon>Spermatophyta</taxon>
        <taxon>Magnoliopsida</taxon>
        <taxon>Liliopsida</taxon>
        <taxon>Poales</taxon>
        <taxon>Poaceae</taxon>
        <taxon>PACMAD clade</taxon>
        <taxon>Panicoideae</taxon>
        <taxon>Panicodae</taxon>
        <taxon>Paniceae</taxon>
        <taxon>Cenchrinae</taxon>
        <taxon>Setaria</taxon>
    </lineage>
</organism>
<evidence type="ECO:0000313" key="1">
    <source>
        <dbReference type="EMBL" id="TKW35837.1"/>
    </source>
</evidence>
<protein>
    <submittedName>
        <fullName evidence="1">Uncharacterized protein</fullName>
    </submittedName>
</protein>
<dbReference type="Proteomes" id="UP000298652">
    <property type="component" value="Chromosome 2"/>
</dbReference>
<gene>
    <name evidence="1" type="ORF">SEVIR_2G401500v2</name>
</gene>